<dbReference type="InterPro" id="IPR029052">
    <property type="entry name" value="Metallo-depent_PP-like"/>
</dbReference>
<dbReference type="RefSeq" id="WP_136334956.1">
    <property type="nucleotide sequence ID" value="NZ_QXMP01000001.1"/>
</dbReference>
<dbReference type="Proteomes" id="UP000305939">
    <property type="component" value="Unassembled WGS sequence"/>
</dbReference>
<proteinExistence type="predicted"/>
<comment type="caution">
    <text evidence="2">The sequence shown here is derived from an EMBL/GenBank/DDBJ whole genome shotgun (WGS) entry which is preliminary data.</text>
</comment>
<dbReference type="AlphaFoldDB" id="A0A4S3M302"/>
<evidence type="ECO:0000259" key="1">
    <source>
        <dbReference type="Pfam" id="PF00149"/>
    </source>
</evidence>
<dbReference type="SUPFAM" id="SSF56300">
    <property type="entry name" value="Metallo-dependent phosphatases"/>
    <property type="match status" value="1"/>
</dbReference>
<organism evidence="2 3">
    <name type="scientific">Robertkochia marina</name>
    <dbReference type="NCBI Taxonomy" id="1227945"/>
    <lineage>
        <taxon>Bacteria</taxon>
        <taxon>Pseudomonadati</taxon>
        <taxon>Bacteroidota</taxon>
        <taxon>Flavobacteriia</taxon>
        <taxon>Flavobacteriales</taxon>
        <taxon>Flavobacteriaceae</taxon>
        <taxon>Robertkochia</taxon>
    </lineage>
</organism>
<dbReference type="InterPro" id="IPR050126">
    <property type="entry name" value="Ap4A_hydrolase"/>
</dbReference>
<dbReference type="GO" id="GO:0110154">
    <property type="term" value="P:RNA decapping"/>
    <property type="evidence" value="ECO:0007669"/>
    <property type="project" value="TreeGrafter"/>
</dbReference>
<dbReference type="PANTHER" id="PTHR42850">
    <property type="entry name" value="METALLOPHOSPHOESTERASE"/>
    <property type="match status" value="1"/>
</dbReference>
<evidence type="ECO:0000313" key="3">
    <source>
        <dbReference type="Proteomes" id="UP000305939"/>
    </source>
</evidence>
<gene>
    <name evidence="2" type="ORF">E7Z59_03825</name>
</gene>
<dbReference type="Pfam" id="PF00149">
    <property type="entry name" value="Metallophos"/>
    <property type="match status" value="1"/>
</dbReference>
<protein>
    <submittedName>
        <fullName evidence="2">Serine/threonine protein phosphatase</fullName>
    </submittedName>
</protein>
<dbReference type="CDD" id="cd00144">
    <property type="entry name" value="MPP_PPP_family"/>
    <property type="match status" value="1"/>
</dbReference>
<reference evidence="2 3" key="1">
    <citation type="submission" date="2019-04" db="EMBL/GenBank/DDBJ databases">
        <title>Draft genome sequence of Robertkochia marina CC-AMO-30D.</title>
        <authorList>
            <person name="Hameed A."/>
            <person name="Lin S.-Y."/>
            <person name="Shahina M."/>
            <person name="Lai W.-A."/>
            <person name="Young C.-C."/>
        </authorList>
    </citation>
    <scope>NUCLEOTIDE SEQUENCE [LARGE SCALE GENOMIC DNA]</scope>
    <source>
        <strain evidence="2 3">CC-AMO-30D</strain>
    </source>
</reference>
<dbReference type="OrthoDB" id="9808081at2"/>
<dbReference type="GO" id="GO:0008803">
    <property type="term" value="F:bis(5'-nucleosyl)-tetraphosphatase (symmetrical) activity"/>
    <property type="evidence" value="ECO:0007669"/>
    <property type="project" value="TreeGrafter"/>
</dbReference>
<dbReference type="PANTHER" id="PTHR42850:SF4">
    <property type="entry name" value="ZINC-DEPENDENT ENDOPOLYPHOSPHATASE"/>
    <property type="match status" value="1"/>
</dbReference>
<dbReference type="GO" id="GO:0016791">
    <property type="term" value="F:phosphatase activity"/>
    <property type="evidence" value="ECO:0007669"/>
    <property type="project" value="TreeGrafter"/>
</dbReference>
<keyword evidence="3" id="KW-1185">Reference proteome</keyword>
<feature type="domain" description="Calcineurin-like phosphoesterase" evidence="1">
    <location>
        <begin position="4"/>
        <end position="164"/>
    </location>
</feature>
<dbReference type="Gene3D" id="3.60.21.10">
    <property type="match status" value="1"/>
</dbReference>
<sequence>MGARTLVIGDIHGGLKALEQVIERAAVTPDDKLIFLGDYVDGWSDVPGVMDHLISLRSSHDCVFIRGNHDQLFLKWLETGEENPMWLQHGGQATVDAYRDLPDSRTTLHRQFLEQLDNYHLDGSNRLFVHAGFTNLHGVTREYFTDMLFWDRSLWEMALALDPDLSPDDPFYPERLTHYHEIYIGHTPTTRIGKTTPVNKATIWNLDTGAAYKSPLTIMDVATKEFWQSDNVHTLYPEENGRNG</sequence>
<accession>A0A4S3M302</accession>
<dbReference type="EMBL" id="SSMC01000001">
    <property type="protein sequence ID" value="THD69466.1"/>
    <property type="molecule type" value="Genomic_DNA"/>
</dbReference>
<evidence type="ECO:0000313" key="2">
    <source>
        <dbReference type="EMBL" id="THD69466.1"/>
    </source>
</evidence>
<dbReference type="GO" id="GO:0005737">
    <property type="term" value="C:cytoplasm"/>
    <property type="evidence" value="ECO:0007669"/>
    <property type="project" value="TreeGrafter"/>
</dbReference>
<dbReference type="InterPro" id="IPR004843">
    <property type="entry name" value="Calcineurin-like_PHP"/>
</dbReference>
<name>A0A4S3M302_9FLAO</name>